<dbReference type="SUPFAM" id="SSF54001">
    <property type="entry name" value="Cysteine proteinases"/>
    <property type="match status" value="1"/>
</dbReference>
<dbReference type="EMBL" id="CAJZBQ010000038">
    <property type="protein sequence ID" value="CAG9325604.1"/>
    <property type="molecule type" value="Genomic_DNA"/>
</dbReference>
<dbReference type="PROSITE" id="PS00972">
    <property type="entry name" value="USP_1"/>
    <property type="match status" value="1"/>
</dbReference>
<dbReference type="PROSITE" id="PS50235">
    <property type="entry name" value="USP_3"/>
    <property type="match status" value="1"/>
</dbReference>
<organism evidence="4 5">
    <name type="scientific">Blepharisma stoltei</name>
    <dbReference type="NCBI Taxonomy" id="1481888"/>
    <lineage>
        <taxon>Eukaryota</taxon>
        <taxon>Sar</taxon>
        <taxon>Alveolata</taxon>
        <taxon>Ciliophora</taxon>
        <taxon>Postciliodesmatophora</taxon>
        <taxon>Heterotrichea</taxon>
        <taxon>Heterotrichida</taxon>
        <taxon>Blepharismidae</taxon>
        <taxon>Blepharisma</taxon>
    </lineage>
</organism>
<evidence type="ECO:0000313" key="4">
    <source>
        <dbReference type="EMBL" id="CAG9325604.1"/>
    </source>
</evidence>
<feature type="domain" description="USP" evidence="3">
    <location>
        <begin position="512"/>
        <end position="763"/>
    </location>
</feature>
<dbReference type="InterPro" id="IPR038765">
    <property type="entry name" value="Papain-like_cys_pep_sf"/>
</dbReference>
<dbReference type="InterPro" id="IPR028889">
    <property type="entry name" value="USP"/>
</dbReference>
<dbReference type="Proteomes" id="UP001162131">
    <property type="component" value="Unassembled WGS sequence"/>
</dbReference>
<reference evidence="4" key="1">
    <citation type="submission" date="2021-09" db="EMBL/GenBank/DDBJ databases">
        <authorList>
            <consortium name="AG Swart"/>
            <person name="Singh M."/>
            <person name="Singh A."/>
            <person name="Seah K."/>
            <person name="Emmerich C."/>
        </authorList>
    </citation>
    <scope>NUCLEOTIDE SEQUENCE</scope>
    <source>
        <strain evidence="4">ATCC30299</strain>
    </source>
</reference>
<name>A0AAU9JKM0_9CILI</name>
<dbReference type="InterPro" id="IPR018200">
    <property type="entry name" value="USP_CS"/>
</dbReference>
<dbReference type="GO" id="GO:0005829">
    <property type="term" value="C:cytosol"/>
    <property type="evidence" value="ECO:0007669"/>
    <property type="project" value="TreeGrafter"/>
</dbReference>
<dbReference type="PANTHER" id="PTHR24006">
    <property type="entry name" value="UBIQUITIN CARBOXYL-TERMINAL HYDROLASE"/>
    <property type="match status" value="1"/>
</dbReference>
<dbReference type="InterPro" id="IPR001394">
    <property type="entry name" value="Peptidase_C19_UCH"/>
</dbReference>
<proteinExistence type="predicted"/>
<feature type="coiled-coil region" evidence="1">
    <location>
        <begin position="369"/>
        <end position="449"/>
    </location>
</feature>
<evidence type="ECO:0000313" key="5">
    <source>
        <dbReference type="Proteomes" id="UP001162131"/>
    </source>
</evidence>
<dbReference type="AlphaFoldDB" id="A0AAU9JKM0"/>
<dbReference type="GO" id="GO:0004843">
    <property type="term" value="F:cysteine-type deubiquitinase activity"/>
    <property type="evidence" value="ECO:0007669"/>
    <property type="project" value="InterPro"/>
</dbReference>
<dbReference type="GO" id="GO:0016579">
    <property type="term" value="P:protein deubiquitination"/>
    <property type="evidence" value="ECO:0007669"/>
    <property type="project" value="InterPro"/>
</dbReference>
<gene>
    <name evidence="4" type="ORF">BSTOLATCC_MIC38853</name>
</gene>
<keyword evidence="5" id="KW-1185">Reference proteome</keyword>
<dbReference type="GO" id="GO:0005634">
    <property type="term" value="C:nucleus"/>
    <property type="evidence" value="ECO:0007669"/>
    <property type="project" value="TreeGrafter"/>
</dbReference>
<protein>
    <recommendedName>
        <fullName evidence="3">USP domain-containing protein</fullName>
    </recommendedName>
</protein>
<keyword evidence="1" id="KW-0175">Coiled coil</keyword>
<evidence type="ECO:0000259" key="3">
    <source>
        <dbReference type="PROSITE" id="PS50235"/>
    </source>
</evidence>
<evidence type="ECO:0000256" key="1">
    <source>
        <dbReference type="SAM" id="Coils"/>
    </source>
</evidence>
<feature type="compositionally biased region" description="Low complexity" evidence="2">
    <location>
        <begin position="57"/>
        <end position="69"/>
    </location>
</feature>
<comment type="caution">
    <text evidence="4">The sequence shown here is derived from an EMBL/GenBank/DDBJ whole genome shotgun (WGS) entry which is preliminary data.</text>
</comment>
<evidence type="ECO:0000256" key="2">
    <source>
        <dbReference type="SAM" id="MobiDB-lite"/>
    </source>
</evidence>
<sequence>MFWLLTQKLELTTVYSPSILVYIRKDLKPLAIDQINAQSIYYEQGPHYRKDLPPDFHISPISHPSTSSTNLGNGNLNRDIDSYSRKQNNILSVEKEPNSHQKIELQSLSLPNSSGFQDNRQIILSASAIANYFTELQEKLAEKIEKDIENKSESMIEWLLAQCEEKIHSAADIIETKNSNSTIAMEYKLEKDFHRIKEVLTNKMKELEKFSKDNERKQNNCPSPEEFLKNDRVLDYIKSVVNANSSEIISKLNELEFKSTKATASIETCKEYTNIQVQGIKSELNKLNKNCKSNSDSINAHFEDLNRKIERIENENKISIEKLKSQLNYIEEIENKSDAKLESLLNEIEKSKNYNKDIQDWQFHANNDIKSIKNEIEEYKSYTEKLLAQSNDLNKGLGDWKWQVDNSIENILKSNDTSKNKIAELESNIELAVKQLKAIEEEIEKYKSEIFRQSVVRSNEPKTEYQIIGQTVTLPSRQNIFSEDYQEAERQRRSLNTQTQTLPTRSLIYSKSGLPNIGNTCYMNSVIQILASISEFTKSISSISSNKLLQSLNSVISLMNSNASKISIMPHISEFKDIISKEYSMYAGRSPNDSKELFLIISDKIEDANPFKVAKTQTFTCPYKHKSYVEESSNFIIIPKNSQSNIREFLNNIVGEKKYFNWENQLMCDRCGELRDITLETERVDWPDILTIYMPDHQGFNEIPDELQISNETYQIFGVICYYGFHFIAFTKNNSEWEKYDDDIVSKNDPDWHKLYLAFYKKKKYH</sequence>
<dbReference type="InterPro" id="IPR050164">
    <property type="entry name" value="Peptidase_C19"/>
</dbReference>
<feature type="region of interest" description="Disordered" evidence="2">
    <location>
        <begin position="53"/>
        <end position="79"/>
    </location>
</feature>
<feature type="coiled-coil region" evidence="1">
    <location>
        <begin position="295"/>
        <end position="322"/>
    </location>
</feature>
<accession>A0AAU9JKM0</accession>
<dbReference type="Gene3D" id="3.90.70.10">
    <property type="entry name" value="Cysteine proteinases"/>
    <property type="match status" value="1"/>
</dbReference>
<dbReference type="Pfam" id="PF00443">
    <property type="entry name" value="UCH"/>
    <property type="match status" value="1"/>
</dbReference>